<reference evidence="2" key="1">
    <citation type="submission" date="2021-03" db="EMBL/GenBank/DDBJ databases">
        <title>Leucobacter chromiisoli sp. nov., isolated from chromium-containing soil of chemical plant.</title>
        <authorList>
            <person name="Xu Z."/>
        </authorList>
    </citation>
    <scope>NUCLEOTIDE SEQUENCE</scope>
    <source>
        <strain evidence="2">S27</strain>
    </source>
</reference>
<dbReference type="Pfam" id="PF04296">
    <property type="entry name" value="YlxR"/>
    <property type="match status" value="1"/>
</dbReference>
<evidence type="ECO:0000259" key="1">
    <source>
        <dbReference type="Pfam" id="PF04296"/>
    </source>
</evidence>
<dbReference type="InterPro" id="IPR037465">
    <property type="entry name" value="YlxR"/>
</dbReference>
<dbReference type="PANTHER" id="PTHR34215">
    <property type="entry name" value="BLL0784 PROTEIN"/>
    <property type="match status" value="1"/>
</dbReference>
<dbReference type="PANTHER" id="PTHR34215:SF1">
    <property type="entry name" value="YLXR DOMAIN-CONTAINING PROTEIN"/>
    <property type="match status" value="1"/>
</dbReference>
<sequence>MDSLRTCVACRRRAARDELLRVVLSGHRLIPDDRAALPGRGAWVHPTPKCLKQAVSRGVFARALRASGRLDAGPLENRLETLMDN</sequence>
<name>A0A939SCE9_9MICO</name>
<feature type="domain" description="YlxR" evidence="1">
    <location>
        <begin position="5"/>
        <end position="67"/>
    </location>
</feature>
<organism evidence="2 3">
    <name type="scientific">Leucobacter weissii</name>
    <dbReference type="NCBI Taxonomy" id="1983706"/>
    <lineage>
        <taxon>Bacteria</taxon>
        <taxon>Bacillati</taxon>
        <taxon>Actinomycetota</taxon>
        <taxon>Actinomycetes</taxon>
        <taxon>Micrococcales</taxon>
        <taxon>Microbacteriaceae</taxon>
        <taxon>Leucobacter</taxon>
    </lineage>
</organism>
<evidence type="ECO:0000313" key="3">
    <source>
        <dbReference type="Proteomes" id="UP000664382"/>
    </source>
</evidence>
<evidence type="ECO:0000313" key="2">
    <source>
        <dbReference type="EMBL" id="MBO1902293.1"/>
    </source>
</evidence>
<dbReference type="InterPro" id="IPR035931">
    <property type="entry name" value="YlxR-like_sf"/>
</dbReference>
<keyword evidence="3" id="KW-1185">Reference proteome</keyword>
<dbReference type="Gene3D" id="3.30.1230.10">
    <property type="entry name" value="YlxR-like"/>
    <property type="match status" value="1"/>
</dbReference>
<comment type="caution">
    <text evidence="2">The sequence shown here is derived from an EMBL/GenBank/DDBJ whole genome shotgun (WGS) entry which is preliminary data.</text>
</comment>
<dbReference type="Proteomes" id="UP000664382">
    <property type="component" value="Unassembled WGS sequence"/>
</dbReference>
<dbReference type="AlphaFoldDB" id="A0A939SCE9"/>
<dbReference type="RefSeq" id="WP_208098061.1">
    <property type="nucleotide sequence ID" value="NZ_JAGDYM010000011.1"/>
</dbReference>
<proteinExistence type="predicted"/>
<accession>A0A939SCE9</accession>
<gene>
    <name evidence="2" type="ORF">J4H92_10085</name>
</gene>
<dbReference type="EMBL" id="JAGDYM010000011">
    <property type="protein sequence ID" value="MBO1902293.1"/>
    <property type="molecule type" value="Genomic_DNA"/>
</dbReference>
<protein>
    <submittedName>
        <fullName evidence="2">YlxR family protein</fullName>
    </submittedName>
</protein>
<dbReference type="SUPFAM" id="SSF64376">
    <property type="entry name" value="YlxR-like"/>
    <property type="match status" value="1"/>
</dbReference>
<dbReference type="InterPro" id="IPR007393">
    <property type="entry name" value="YlxR_dom"/>
</dbReference>